<dbReference type="Proteomes" id="UP000590412">
    <property type="component" value="Unassembled WGS sequence"/>
</dbReference>
<feature type="region of interest" description="Disordered" evidence="8">
    <location>
        <begin position="520"/>
        <end position="556"/>
    </location>
</feature>
<dbReference type="InterPro" id="IPR056998">
    <property type="entry name" value="Asd-4/GZF3_helical"/>
</dbReference>
<feature type="coiled-coil region" evidence="7">
    <location>
        <begin position="697"/>
        <end position="749"/>
    </location>
</feature>
<evidence type="ECO:0000256" key="3">
    <source>
        <dbReference type="ARBA" id="ARBA00022771"/>
    </source>
</evidence>
<feature type="compositionally biased region" description="Polar residues" evidence="8">
    <location>
        <begin position="596"/>
        <end position="632"/>
    </location>
</feature>
<feature type="compositionally biased region" description="Polar residues" evidence="8">
    <location>
        <begin position="796"/>
        <end position="807"/>
    </location>
</feature>
<dbReference type="InterPro" id="IPR039355">
    <property type="entry name" value="Transcription_factor_GATA"/>
</dbReference>
<dbReference type="AlphaFoldDB" id="A0A8X7NMG1"/>
<name>A0A8X7NMG1_CANPA</name>
<keyword evidence="3 6" id="KW-0863">Zinc-finger</keyword>
<comment type="subcellular location">
    <subcellularLocation>
        <location evidence="1">Nucleus</location>
    </subcellularLocation>
</comment>
<reference evidence="10" key="1">
    <citation type="submission" date="2020-03" db="EMBL/GenBank/DDBJ databases">
        <title>FDA dAtabase for Regulatory Grade micrObial Sequences (FDA-ARGOS): Supporting development and validation of Infectious Disease Dx tests.</title>
        <authorList>
            <person name="Campos J."/>
            <person name="Goldberg B."/>
            <person name="Tallon L."/>
            <person name="Sadzewicz L."/>
            <person name="Vavikolanu K."/>
            <person name="Mehta A."/>
            <person name="Aluvathingal J."/>
            <person name="Nadendla S."/>
            <person name="Nandy P."/>
            <person name="Geyer C."/>
            <person name="Yan Y."/>
            <person name="Sichtig H."/>
        </authorList>
    </citation>
    <scope>NUCLEOTIDE SEQUENCE [LARGE SCALE GENOMIC DNA]</scope>
    <source>
        <strain evidence="10">FDAARGOS_652</strain>
    </source>
</reference>
<dbReference type="GO" id="GO:0045944">
    <property type="term" value="P:positive regulation of transcription by RNA polymerase II"/>
    <property type="evidence" value="ECO:0007669"/>
    <property type="project" value="TreeGrafter"/>
</dbReference>
<evidence type="ECO:0000259" key="9">
    <source>
        <dbReference type="PROSITE" id="PS50114"/>
    </source>
</evidence>
<feature type="compositionally biased region" description="Polar residues" evidence="8">
    <location>
        <begin position="280"/>
        <end position="296"/>
    </location>
</feature>
<dbReference type="FunFam" id="3.30.50.10:FF:000007">
    <property type="entry name" value="Nitrogen regulatory AreA, N-terminal"/>
    <property type="match status" value="1"/>
</dbReference>
<dbReference type="Gene3D" id="3.30.50.10">
    <property type="entry name" value="Erythroid Transcription Factor GATA-1, subunit A"/>
    <property type="match status" value="1"/>
</dbReference>
<feature type="compositionally biased region" description="Basic residues" evidence="8">
    <location>
        <begin position="305"/>
        <end position="315"/>
    </location>
</feature>
<feature type="compositionally biased region" description="Polar residues" evidence="8">
    <location>
        <begin position="124"/>
        <end position="134"/>
    </location>
</feature>
<protein>
    <submittedName>
        <fullName evidence="10">GATA zinc finger family protein</fullName>
    </submittedName>
</protein>
<dbReference type="InterPro" id="IPR013088">
    <property type="entry name" value="Znf_NHR/GATA"/>
</dbReference>
<dbReference type="SMART" id="SM00401">
    <property type="entry name" value="ZnF_GATA"/>
    <property type="match status" value="1"/>
</dbReference>
<feature type="compositionally biased region" description="Low complexity" evidence="8">
    <location>
        <begin position="189"/>
        <end position="219"/>
    </location>
</feature>
<feature type="region of interest" description="Disordered" evidence="8">
    <location>
        <begin position="260"/>
        <end position="372"/>
    </location>
</feature>
<feature type="region of interest" description="Disordered" evidence="8">
    <location>
        <begin position="796"/>
        <end position="880"/>
    </location>
</feature>
<evidence type="ECO:0000256" key="6">
    <source>
        <dbReference type="PROSITE-ProRule" id="PRU00094"/>
    </source>
</evidence>
<feature type="compositionally biased region" description="Polar residues" evidence="8">
    <location>
        <begin position="156"/>
        <end position="188"/>
    </location>
</feature>
<keyword evidence="4" id="KW-0862">Zinc</keyword>
<accession>A0A8X7NMG1</accession>
<dbReference type="GO" id="GO:0008270">
    <property type="term" value="F:zinc ion binding"/>
    <property type="evidence" value="ECO:0007669"/>
    <property type="project" value="UniProtKB-KW"/>
</dbReference>
<dbReference type="OrthoDB" id="515401at2759"/>
<dbReference type="InterPro" id="IPR000679">
    <property type="entry name" value="Znf_GATA"/>
</dbReference>
<dbReference type="GO" id="GO:0000122">
    <property type="term" value="P:negative regulation of transcription by RNA polymerase II"/>
    <property type="evidence" value="ECO:0007669"/>
    <property type="project" value="TreeGrafter"/>
</dbReference>
<feature type="compositionally biased region" description="Low complexity" evidence="8">
    <location>
        <begin position="449"/>
        <end position="480"/>
    </location>
</feature>
<evidence type="ECO:0000256" key="1">
    <source>
        <dbReference type="ARBA" id="ARBA00004123"/>
    </source>
</evidence>
<feature type="region of interest" description="Disordered" evidence="8">
    <location>
        <begin position="1"/>
        <end position="30"/>
    </location>
</feature>
<dbReference type="SUPFAM" id="SSF57716">
    <property type="entry name" value="Glucocorticoid receptor-like (DNA-binding domain)"/>
    <property type="match status" value="1"/>
</dbReference>
<organism evidence="10 11">
    <name type="scientific">Candida parapsilosis</name>
    <name type="common">Yeast</name>
    <dbReference type="NCBI Taxonomy" id="5480"/>
    <lineage>
        <taxon>Eukaryota</taxon>
        <taxon>Fungi</taxon>
        <taxon>Dikarya</taxon>
        <taxon>Ascomycota</taxon>
        <taxon>Saccharomycotina</taxon>
        <taxon>Pichiomycetes</taxon>
        <taxon>Debaryomycetaceae</taxon>
        <taxon>Candida/Lodderomyces clade</taxon>
        <taxon>Candida</taxon>
    </lineage>
</organism>
<dbReference type="PANTHER" id="PTHR10071">
    <property type="entry name" value="TRANSCRIPTION FACTOR GATA FAMILY MEMBER"/>
    <property type="match status" value="1"/>
</dbReference>
<feature type="compositionally biased region" description="Low complexity" evidence="8">
    <location>
        <begin position="527"/>
        <end position="544"/>
    </location>
</feature>
<evidence type="ECO:0000256" key="5">
    <source>
        <dbReference type="ARBA" id="ARBA00023242"/>
    </source>
</evidence>
<keyword evidence="5" id="KW-0539">Nucleus</keyword>
<feature type="compositionally biased region" description="Low complexity" evidence="8">
    <location>
        <begin position="328"/>
        <end position="372"/>
    </location>
</feature>
<comment type="caution">
    <text evidence="10">The sequence shown here is derived from an EMBL/GenBank/DDBJ whole genome shotgun (WGS) entry which is preliminary data.</text>
</comment>
<feature type="compositionally biased region" description="Polar residues" evidence="8">
    <location>
        <begin position="100"/>
        <end position="109"/>
    </location>
</feature>
<feature type="region of interest" description="Disordered" evidence="8">
    <location>
        <begin position="43"/>
        <end position="79"/>
    </location>
</feature>
<dbReference type="GO" id="GO:0000978">
    <property type="term" value="F:RNA polymerase II cis-regulatory region sequence-specific DNA binding"/>
    <property type="evidence" value="ECO:0007669"/>
    <property type="project" value="TreeGrafter"/>
</dbReference>
<feature type="region of interest" description="Disordered" evidence="8">
    <location>
        <begin position="93"/>
        <end position="223"/>
    </location>
</feature>
<evidence type="ECO:0000256" key="7">
    <source>
        <dbReference type="SAM" id="Coils"/>
    </source>
</evidence>
<dbReference type="Pfam" id="PF00320">
    <property type="entry name" value="GATA"/>
    <property type="match status" value="1"/>
</dbReference>
<dbReference type="PANTHER" id="PTHR10071:SF281">
    <property type="entry name" value="BOX A-BINDING FACTOR-RELATED"/>
    <property type="match status" value="1"/>
</dbReference>
<feature type="compositionally biased region" description="Low complexity" evidence="8">
    <location>
        <begin position="52"/>
        <end position="69"/>
    </location>
</feature>
<evidence type="ECO:0000256" key="2">
    <source>
        <dbReference type="ARBA" id="ARBA00022723"/>
    </source>
</evidence>
<dbReference type="PROSITE" id="PS00344">
    <property type="entry name" value="GATA_ZN_FINGER_1"/>
    <property type="match status" value="1"/>
</dbReference>
<feature type="compositionally biased region" description="Low complexity" evidence="8">
    <location>
        <begin position="653"/>
        <end position="683"/>
    </location>
</feature>
<keyword evidence="2" id="KW-0479">Metal-binding</keyword>
<evidence type="ECO:0000256" key="4">
    <source>
        <dbReference type="ARBA" id="ARBA00022833"/>
    </source>
</evidence>
<dbReference type="GO" id="GO:0000981">
    <property type="term" value="F:DNA-binding transcription factor activity, RNA polymerase II-specific"/>
    <property type="evidence" value="ECO:0007669"/>
    <property type="project" value="TreeGrafter"/>
</dbReference>
<feature type="region of interest" description="Disordered" evidence="8">
    <location>
        <begin position="436"/>
        <end position="480"/>
    </location>
</feature>
<dbReference type="CDD" id="cd00202">
    <property type="entry name" value="ZnF_GATA"/>
    <property type="match status" value="1"/>
</dbReference>
<feature type="region of interest" description="Disordered" evidence="8">
    <location>
        <begin position="596"/>
        <end position="688"/>
    </location>
</feature>
<evidence type="ECO:0000313" key="10">
    <source>
        <dbReference type="EMBL" id="KAF6053132.1"/>
    </source>
</evidence>
<gene>
    <name evidence="10" type="ORF">FOB60_003388</name>
</gene>
<feature type="compositionally biased region" description="Polar residues" evidence="8">
    <location>
        <begin position="70"/>
        <end position="79"/>
    </location>
</feature>
<feature type="compositionally biased region" description="Basic and acidic residues" evidence="8">
    <location>
        <begin position="633"/>
        <end position="652"/>
    </location>
</feature>
<sequence>MALLDIQSRPSQSVQLKSPPTTATTATSTSTVLPKFEDTFKAANGEDLTVVQQQQQQQQQQQHQQSQQSNTAANEATGTEDNHHSFLHHAEFRTSHVKESATTPASALSTPPAVRPKVEYESSGKPSTFQSPSYKTGDIISHPLPTPPSKLKSHESPSLPSLGSNNESGSFPKPTDNTNLPIANHHSNATAKQQPQQPSTSQVSNENGSSSSSRTNLSSPVCRNCKTQTTPLWRRDETGQVLCNACGLFLKLHGRPRPISLKTDTIKSRNRVKQNGAGGTHSSKAGASASSTNNPELKSKDSKSGRKSPKSKKYKNGVSGNSNGVEYTPLLPASTTTTTSANANSPAIFKQDGTGNNISNNNNGASGSHSFNNLTSINGNGYYQQRSLHHTPHFPPHLPNHVLQAHQQVPLHYPSSTPTQFAPGLRRITSPLMLSTTTSSSAVRNEPIAGGTTTTTTGTNANANANANTTSTVNASSTAESNSMHAAAGVLENLSNELGPSATFKPEFGIGSRQKGISLMSNKERPSGSAMSTATGSSSSIFSSVTPPQLPRLPALSTKSPAFSAVQSRSSTPTLPPLHKVATGEITLPSLNSFTTQSHVQSLPHQNQQQSSSSIVAPPHQQQIGSEQPSHTPSRDETPRGDDDKTFKDRDNSNSNSNNNSNNNSNGNSNGNNSNNNNNNGSNTNPNHEVTILKTRISELELVNDLYRTRIMELEAMEHAARLRETSMRKRLEEAVELQASQLDEYNRKQELNASRFGVGSGQRLLYHRPNDPEIAAAVSNAKVVGYQSYLPQGDQQMAQAQRSGIQLSERLGQSQKQQQQRDVGESRSGSSSRSNTPKPGEVPTHDKSADTGFKLPSLKRDNENASSTTQGKEKKSKLK</sequence>
<feature type="domain" description="GATA-type" evidence="9">
    <location>
        <begin position="222"/>
        <end position="269"/>
    </location>
</feature>
<evidence type="ECO:0000256" key="8">
    <source>
        <dbReference type="SAM" id="MobiDB-lite"/>
    </source>
</evidence>
<dbReference type="PROSITE" id="PS50114">
    <property type="entry name" value="GATA_ZN_FINGER_2"/>
    <property type="match status" value="1"/>
</dbReference>
<keyword evidence="7" id="KW-0175">Coiled coil</keyword>
<feature type="compositionally biased region" description="Low complexity" evidence="8">
    <location>
        <begin position="814"/>
        <end position="835"/>
    </location>
</feature>
<dbReference type="PRINTS" id="PR00619">
    <property type="entry name" value="GATAZNFINGER"/>
</dbReference>
<feature type="compositionally biased region" description="Low complexity" evidence="8">
    <location>
        <begin position="18"/>
        <end position="30"/>
    </location>
</feature>
<dbReference type="EMBL" id="JABWAB010000004">
    <property type="protein sequence ID" value="KAF6053132.1"/>
    <property type="molecule type" value="Genomic_DNA"/>
</dbReference>
<dbReference type="Pfam" id="PF25026">
    <property type="entry name" value="Asd-4"/>
    <property type="match status" value="1"/>
</dbReference>
<evidence type="ECO:0000313" key="11">
    <source>
        <dbReference type="Proteomes" id="UP000590412"/>
    </source>
</evidence>
<proteinExistence type="predicted"/>
<dbReference type="GO" id="GO:0005634">
    <property type="term" value="C:nucleus"/>
    <property type="evidence" value="ECO:0007669"/>
    <property type="project" value="UniProtKB-SubCell"/>
</dbReference>